<comment type="caution">
    <text evidence="2">The sequence shown here is derived from an EMBL/GenBank/DDBJ whole genome shotgun (WGS) entry which is preliminary data.</text>
</comment>
<evidence type="ECO:0000256" key="1">
    <source>
        <dbReference type="SAM" id="MobiDB-lite"/>
    </source>
</evidence>
<accession>A0A0L0BZG5</accession>
<reference evidence="2 3" key="1">
    <citation type="journal article" date="2015" name="Nat. Commun.">
        <title>Lucilia cuprina genome unlocks parasitic fly biology to underpin future interventions.</title>
        <authorList>
            <person name="Anstead C.A."/>
            <person name="Korhonen P.K."/>
            <person name="Young N.D."/>
            <person name="Hall R.S."/>
            <person name="Jex A.R."/>
            <person name="Murali S.C."/>
            <person name="Hughes D.S."/>
            <person name="Lee S.F."/>
            <person name="Perry T."/>
            <person name="Stroehlein A.J."/>
            <person name="Ansell B.R."/>
            <person name="Breugelmans B."/>
            <person name="Hofmann A."/>
            <person name="Qu J."/>
            <person name="Dugan S."/>
            <person name="Lee S.L."/>
            <person name="Chao H."/>
            <person name="Dinh H."/>
            <person name="Han Y."/>
            <person name="Doddapaneni H.V."/>
            <person name="Worley K.C."/>
            <person name="Muzny D.M."/>
            <person name="Ioannidis P."/>
            <person name="Waterhouse R.M."/>
            <person name="Zdobnov E.M."/>
            <person name="James P.J."/>
            <person name="Bagnall N.H."/>
            <person name="Kotze A.C."/>
            <person name="Gibbs R.A."/>
            <person name="Richards S."/>
            <person name="Batterham P."/>
            <person name="Gasser R.B."/>
        </authorList>
    </citation>
    <scope>NUCLEOTIDE SEQUENCE [LARGE SCALE GENOMIC DNA]</scope>
    <source>
        <strain evidence="2 3">LS</strain>
        <tissue evidence="2">Full body</tissue>
    </source>
</reference>
<keyword evidence="3" id="KW-1185">Reference proteome</keyword>
<evidence type="ECO:0000313" key="2">
    <source>
        <dbReference type="EMBL" id="KNC25403.1"/>
    </source>
</evidence>
<protein>
    <submittedName>
        <fullName evidence="2">Uncharacterized protein</fullName>
    </submittedName>
</protein>
<organism evidence="2 3">
    <name type="scientific">Lucilia cuprina</name>
    <name type="common">Green bottle fly</name>
    <name type="synonym">Australian sheep blowfly</name>
    <dbReference type="NCBI Taxonomy" id="7375"/>
    <lineage>
        <taxon>Eukaryota</taxon>
        <taxon>Metazoa</taxon>
        <taxon>Ecdysozoa</taxon>
        <taxon>Arthropoda</taxon>
        <taxon>Hexapoda</taxon>
        <taxon>Insecta</taxon>
        <taxon>Pterygota</taxon>
        <taxon>Neoptera</taxon>
        <taxon>Endopterygota</taxon>
        <taxon>Diptera</taxon>
        <taxon>Brachycera</taxon>
        <taxon>Muscomorpha</taxon>
        <taxon>Oestroidea</taxon>
        <taxon>Calliphoridae</taxon>
        <taxon>Luciliinae</taxon>
        <taxon>Lucilia</taxon>
    </lineage>
</organism>
<feature type="region of interest" description="Disordered" evidence="1">
    <location>
        <begin position="74"/>
        <end position="103"/>
    </location>
</feature>
<evidence type="ECO:0000313" key="3">
    <source>
        <dbReference type="Proteomes" id="UP000037069"/>
    </source>
</evidence>
<feature type="compositionally biased region" description="Basic residues" evidence="1">
    <location>
        <begin position="83"/>
        <end position="96"/>
    </location>
</feature>
<dbReference type="AlphaFoldDB" id="A0A0L0BZG5"/>
<name>A0A0L0BZG5_LUCCU</name>
<dbReference type="Proteomes" id="UP000037069">
    <property type="component" value="Unassembled WGS sequence"/>
</dbReference>
<sequence length="162" mass="17829">MSIVGNVSTGGITSISESALSSSTSSAVPPRIICWLMLLLYGVKSGQHAELLSTKIFGKFSFYDDYQVGTHRHHQQQHDHCNHKQRHRSCQKHHHSHDQDDDDYDDVEDHPFILYILTNRRTDRQTSGGGDGGIVVKFSLNNVTGAADVAASDAKAKRVGGT</sequence>
<gene>
    <name evidence="2" type="ORF">FF38_07574</name>
</gene>
<proteinExistence type="predicted"/>
<dbReference type="EMBL" id="JRES01001119">
    <property type="protein sequence ID" value="KNC25403.1"/>
    <property type="molecule type" value="Genomic_DNA"/>
</dbReference>